<dbReference type="GO" id="GO:0071422">
    <property type="term" value="P:succinate transmembrane transport"/>
    <property type="evidence" value="ECO:0007669"/>
    <property type="project" value="TreeGrafter"/>
</dbReference>
<sequence length="183" mass="19413">MHAKAAVNPAPLGLAGFALTTILLNIHNAGFYPLNVMIMAMGVFFGGLAQLIAGIMESRQGNTFGTVAFVSYGAFWLSLVFIWAMPAAGLPAADAVSMGFYLAIWGVFSFAMFIATLRGKTIGRLVFGSLVLLFFLLALATFTGSHALHVIAGYEGILCGGLALYEASALIINDKFERQVLPL</sequence>
<name>A0A261VQA0_9BORD</name>
<comment type="caution">
    <text evidence="7">The sequence shown here is derived from an EMBL/GenBank/DDBJ whole genome shotgun (WGS) entry which is preliminary data.</text>
</comment>
<dbReference type="EMBL" id="NEVT01000006">
    <property type="protein sequence ID" value="OZI76027.1"/>
    <property type="molecule type" value="Genomic_DNA"/>
</dbReference>
<dbReference type="InterPro" id="IPR047623">
    <property type="entry name" value="SatP"/>
</dbReference>
<accession>A0A261VQA0</accession>
<dbReference type="PANTHER" id="PTHR30178:SF3">
    <property type="entry name" value="SUCCINATE-ACETATE_PROTON SYMPORTER SATP"/>
    <property type="match status" value="1"/>
</dbReference>
<evidence type="ECO:0008006" key="9">
    <source>
        <dbReference type="Google" id="ProtNLM"/>
    </source>
</evidence>
<dbReference type="InterPro" id="IPR047622">
    <property type="entry name" value="GPR1_FUN34_YAAH"/>
</dbReference>
<evidence type="ECO:0000256" key="4">
    <source>
        <dbReference type="ARBA" id="ARBA00022989"/>
    </source>
</evidence>
<gene>
    <name evidence="7" type="ORF">CAL24_12625</name>
</gene>
<dbReference type="Proteomes" id="UP000215633">
    <property type="component" value="Unassembled WGS sequence"/>
</dbReference>
<dbReference type="RefSeq" id="WP_094806884.1">
    <property type="nucleotide sequence ID" value="NZ_NEVT01000006.1"/>
</dbReference>
<dbReference type="PROSITE" id="PS01114">
    <property type="entry name" value="GPR1_FUN34_YAAH"/>
    <property type="match status" value="1"/>
</dbReference>
<comment type="similarity">
    <text evidence="2">Belongs to the acetate uptake transporter (AceTr) (TC 2.A.96) family.</text>
</comment>
<protein>
    <recommendedName>
        <fullName evidence="9">Acetate uptake transporter</fullName>
    </recommendedName>
</protein>
<dbReference type="PANTHER" id="PTHR30178">
    <property type="entry name" value="INNER MEMBRANE PROTEIN YAAH"/>
    <property type="match status" value="1"/>
</dbReference>
<dbReference type="GO" id="GO:0015360">
    <property type="term" value="F:acetate:proton symporter activity"/>
    <property type="evidence" value="ECO:0007669"/>
    <property type="project" value="TreeGrafter"/>
</dbReference>
<feature type="transmembrane region" description="Helical" evidence="6">
    <location>
        <begin position="67"/>
        <end position="86"/>
    </location>
</feature>
<evidence type="ECO:0000256" key="6">
    <source>
        <dbReference type="SAM" id="Phobius"/>
    </source>
</evidence>
<evidence type="ECO:0000313" key="7">
    <source>
        <dbReference type="EMBL" id="OZI76027.1"/>
    </source>
</evidence>
<evidence type="ECO:0000256" key="1">
    <source>
        <dbReference type="ARBA" id="ARBA00004141"/>
    </source>
</evidence>
<feature type="transmembrane region" description="Helical" evidence="6">
    <location>
        <begin position="36"/>
        <end position="55"/>
    </location>
</feature>
<keyword evidence="5 6" id="KW-0472">Membrane</keyword>
<feature type="transmembrane region" description="Helical" evidence="6">
    <location>
        <begin position="98"/>
        <end position="118"/>
    </location>
</feature>
<feature type="transmembrane region" description="Helical" evidence="6">
    <location>
        <begin position="125"/>
        <end position="145"/>
    </location>
</feature>
<dbReference type="GO" id="GO:0005886">
    <property type="term" value="C:plasma membrane"/>
    <property type="evidence" value="ECO:0007669"/>
    <property type="project" value="TreeGrafter"/>
</dbReference>
<dbReference type="NCBIfam" id="NF038013">
    <property type="entry name" value="AceTr_1"/>
    <property type="match status" value="1"/>
</dbReference>
<evidence type="ECO:0000256" key="3">
    <source>
        <dbReference type="ARBA" id="ARBA00022692"/>
    </source>
</evidence>
<evidence type="ECO:0000313" key="8">
    <source>
        <dbReference type="Proteomes" id="UP000215633"/>
    </source>
</evidence>
<dbReference type="AlphaFoldDB" id="A0A261VQA0"/>
<organism evidence="7 8">
    <name type="scientific">Bordetella genomosp. 2</name>
    <dbReference type="NCBI Taxonomy" id="1983456"/>
    <lineage>
        <taxon>Bacteria</taxon>
        <taxon>Pseudomonadati</taxon>
        <taxon>Pseudomonadota</taxon>
        <taxon>Betaproteobacteria</taxon>
        <taxon>Burkholderiales</taxon>
        <taxon>Alcaligenaceae</taxon>
        <taxon>Bordetella</taxon>
    </lineage>
</organism>
<feature type="transmembrane region" description="Helical" evidence="6">
    <location>
        <begin position="151"/>
        <end position="172"/>
    </location>
</feature>
<evidence type="ECO:0000256" key="2">
    <source>
        <dbReference type="ARBA" id="ARBA00005587"/>
    </source>
</evidence>
<proteinExistence type="inferred from homology"/>
<dbReference type="Pfam" id="PF01184">
    <property type="entry name" value="Gpr1_Fun34_YaaH"/>
    <property type="match status" value="1"/>
</dbReference>
<reference evidence="8" key="1">
    <citation type="submission" date="2017-05" db="EMBL/GenBank/DDBJ databases">
        <title>Complete and WGS of Bordetella genogroups.</title>
        <authorList>
            <person name="Spilker T."/>
            <person name="Lipuma J."/>
        </authorList>
    </citation>
    <scope>NUCLEOTIDE SEQUENCE [LARGE SCALE GENOMIC DNA]</scope>
    <source>
        <strain evidence="8">AU8256</strain>
    </source>
</reference>
<keyword evidence="4 6" id="KW-1133">Transmembrane helix</keyword>
<feature type="transmembrane region" description="Helical" evidence="6">
    <location>
        <begin position="12"/>
        <end position="30"/>
    </location>
</feature>
<comment type="subcellular location">
    <subcellularLocation>
        <location evidence="1">Membrane</location>
        <topology evidence="1">Multi-pass membrane protein</topology>
    </subcellularLocation>
</comment>
<keyword evidence="3 6" id="KW-0812">Transmembrane</keyword>
<evidence type="ECO:0000256" key="5">
    <source>
        <dbReference type="ARBA" id="ARBA00023136"/>
    </source>
</evidence>
<keyword evidence="8" id="KW-1185">Reference proteome</keyword>
<dbReference type="InterPro" id="IPR000791">
    <property type="entry name" value="Gpr1/Fun34/SatP-like"/>
</dbReference>